<dbReference type="SUPFAM" id="SSF53850">
    <property type="entry name" value="Periplasmic binding protein-like II"/>
    <property type="match status" value="1"/>
</dbReference>
<evidence type="ECO:0000313" key="6">
    <source>
        <dbReference type="EMBL" id="SIO11386.1"/>
    </source>
</evidence>
<evidence type="ECO:0000256" key="4">
    <source>
        <dbReference type="ARBA" id="ARBA00023163"/>
    </source>
</evidence>
<proteinExistence type="inferred from homology"/>
<dbReference type="Proteomes" id="UP000184694">
    <property type="component" value="Unassembled WGS sequence"/>
</dbReference>
<dbReference type="InterPro" id="IPR000847">
    <property type="entry name" value="LysR_HTH_N"/>
</dbReference>
<protein>
    <submittedName>
        <fullName evidence="6">DNA-binding transcriptional regulator, LysR family</fullName>
    </submittedName>
</protein>
<organism evidence="6 7">
    <name type="scientific">Halodesulfovibrio marinisediminis DSM 17456</name>
    <dbReference type="NCBI Taxonomy" id="1121457"/>
    <lineage>
        <taxon>Bacteria</taxon>
        <taxon>Pseudomonadati</taxon>
        <taxon>Thermodesulfobacteriota</taxon>
        <taxon>Desulfovibrionia</taxon>
        <taxon>Desulfovibrionales</taxon>
        <taxon>Desulfovibrionaceae</taxon>
        <taxon>Halodesulfovibrio</taxon>
    </lineage>
</organism>
<dbReference type="Pfam" id="PF03466">
    <property type="entry name" value="LysR_substrate"/>
    <property type="match status" value="1"/>
</dbReference>
<gene>
    <name evidence="6" type="ORF">SAMN02745161_1819</name>
</gene>
<dbReference type="PANTHER" id="PTHR30126:SF91">
    <property type="entry name" value="LYSR FAMILY TRANSCRIPTIONAL REGULATOR"/>
    <property type="match status" value="1"/>
</dbReference>
<keyword evidence="2" id="KW-0805">Transcription regulation</keyword>
<dbReference type="InterPro" id="IPR005119">
    <property type="entry name" value="LysR_subst-bd"/>
</dbReference>
<dbReference type="Gene3D" id="3.40.190.290">
    <property type="match status" value="1"/>
</dbReference>
<keyword evidence="3 6" id="KW-0238">DNA-binding</keyword>
<dbReference type="STRING" id="1121457.SAMN02745161_1819"/>
<accession>A0A1N6GV49</accession>
<dbReference type="AlphaFoldDB" id="A0A1N6GV49"/>
<evidence type="ECO:0000313" key="7">
    <source>
        <dbReference type="Proteomes" id="UP000184694"/>
    </source>
</evidence>
<dbReference type="Gene3D" id="1.10.10.10">
    <property type="entry name" value="Winged helix-like DNA-binding domain superfamily/Winged helix DNA-binding domain"/>
    <property type="match status" value="1"/>
</dbReference>
<dbReference type="FunFam" id="1.10.10.10:FF:000001">
    <property type="entry name" value="LysR family transcriptional regulator"/>
    <property type="match status" value="1"/>
</dbReference>
<dbReference type="GO" id="GO:0003700">
    <property type="term" value="F:DNA-binding transcription factor activity"/>
    <property type="evidence" value="ECO:0007669"/>
    <property type="project" value="InterPro"/>
</dbReference>
<feature type="domain" description="HTH lysR-type" evidence="5">
    <location>
        <begin position="3"/>
        <end position="60"/>
    </location>
</feature>
<evidence type="ECO:0000256" key="1">
    <source>
        <dbReference type="ARBA" id="ARBA00009437"/>
    </source>
</evidence>
<evidence type="ECO:0000256" key="2">
    <source>
        <dbReference type="ARBA" id="ARBA00023015"/>
    </source>
</evidence>
<comment type="similarity">
    <text evidence="1">Belongs to the LysR transcriptional regulatory family.</text>
</comment>
<dbReference type="PROSITE" id="PS50931">
    <property type="entry name" value="HTH_LYSR"/>
    <property type="match status" value="1"/>
</dbReference>
<reference evidence="7" key="1">
    <citation type="submission" date="2016-11" db="EMBL/GenBank/DDBJ databases">
        <authorList>
            <person name="Varghese N."/>
            <person name="Submissions S."/>
        </authorList>
    </citation>
    <scope>NUCLEOTIDE SEQUENCE [LARGE SCALE GENOMIC DNA]</scope>
    <source>
        <strain evidence="7">DSM 17456</strain>
    </source>
</reference>
<dbReference type="Pfam" id="PF00126">
    <property type="entry name" value="HTH_1"/>
    <property type="match status" value="1"/>
</dbReference>
<evidence type="ECO:0000256" key="3">
    <source>
        <dbReference type="ARBA" id="ARBA00023125"/>
    </source>
</evidence>
<dbReference type="InterPro" id="IPR036388">
    <property type="entry name" value="WH-like_DNA-bd_sf"/>
</dbReference>
<sequence>MLFSLEQLEAFVAAVEFGSFSAAARHLGKAQSRISTAVANLEIDLGVTLFDRSGKFPVLTSDGERILNTARGVLYQCRVVVDTAEQIIEKPQVLLRMAVEELISCEAIGSVLADFAKEFGYIQVEVLWAAIGDVKDLILKERVDIGVAMPATGIPDDECSWKQLGSETFWPMVGSNHPLAKLSSVTADDLWGHMQLVASSKEGVREPDSGILSEKMWMCEDSKLMIDLVRRGVGWAWLAESQTQKLREREELVSLPLTFLQKGYSGSFNLLWKKDYPLRPAEKWLADRLQQVFS</sequence>
<dbReference type="SUPFAM" id="SSF46785">
    <property type="entry name" value="Winged helix' DNA-binding domain"/>
    <property type="match status" value="1"/>
</dbReference>
<dbReference type="EMBL" id="FSRG01000005">
    <property type="protein sequence ID" value="SIO11386.1"/>
    <property type="molecule type" value="Genomic_DNA"/>
</dbReference>
<dbReference type="GO" id="GO:0000976">
    <property type="term" value="F:transcription cis-regulatory region binding"/>
    <property type="evidence" value="ECO:0007669"/>
    <property type="project" value="TreeGrafter"/>
</dbReference>
<keyword evidence="4" id="KW-0804">Transcription</keyword>
<dbReference type="PRINTS" id="PR00039">
    <property type="entry name" value="HTHLYSR"/>
</dbReference>
<keyword evidence="7" id="KW-1185">Reference proteome</keyword>
<dbReference type="CDD" id="cd05466">
    <property type="entry name" value="PBP2_LTTR_substrate"/>
    <property type="match status" value="1"/>
</dbReference>
<dbReference type="PANTHER" id="PTHR30126">
    <property type="entry name" value="HTH-TYPE TRANSCRIPTIONAL REGULATOR"/>
    <property type="match status" value="1"/>
</dbReference>
<dbReference type="InterPro" id="IPR036390">
    <property type="entry name" value="WH_DNA-bd_sf"/>
</dbReference>
<evidence type="ECO:0000259" key="5">
    <source>
        <dbReference type="PROSITE" id="PS50931"/>
    </source>
</evidence>
<dbReference type="RefSeq" id="WP_074216620.1">
    <property type="nucleotide sequence ID" value="NZ_FSRG01000005.1"/>
</dbReference>
<name>A0A1N6GV49_9BACT</name>